<feature type="compositionally biased region" description="Polar residues" evidence="2">
    <location>
        <begin position="1"/>
        <end position="11"/>
    </location>
</feature>
<dbReference type="InterPro" id="IPR007712">
    <property type="entry name" value="RelE/ParE_toxin"/>
</dbReference>
<evidence type="ECO:0000256" key="2">
    <source>
        <dbReference type="SAM" id="MobiDB-lite"/>
    </source>
</evidence>
<evidence type="ECO:0008006" key="5">
    <source>
        <dbReference type="Google" id="ProtNLM"/>
    </source>
</evidence>
<organism evidence="3 4">
    <name type="scientific">Parazoarcus communis SWub3 = DSM 12120</name>
    <dbReference type="NCBI Taxonomy" id="1121029"/>
    <lineage>
        <taxon>Bacteria</taxon>
        <taxon>Pseudomonadati</taxon>
        <taxon>Pseudomonadota</taxon>
        <taxon>Betaproteobacteria</taxon>
        <taxon>Rhodocyclales</taxon>
        <taxon>Zoogloeaceae</taxon>
        <taxon>Parazoarcus</taxon>
    </lineage>
</organism>
<feature type="region of interest" description="Disordered" evidence="2">
    <location>
        <begin position="1"/>
        <end position="31"/>
    </location>
</feature>
<evidence type="ECO:0000313" key="4">
    <source>
        <dbReference type="Proteomes" id="UP000248259"/>
    </source>
</evidence>
<gene>
    <name evidence="3" type="ORF">DNK49_03195</name>
</gene>
<protein>
    <recommendedName>
        <fullName evidence="5">Type II toxin-antitoxin system RelE/ParE family toxin</fullName>
    </recommendedName>
</protein>
<evidence type="ECO:0000313" key="3">
    <source>
        <dbReference type="EMBL" id="PZA18543.1"/>
    </source>
</evidence>
<dbReference type="Proteomes" id="UP000248259">
    <property type="component" value="Unassembled WGS sequence"/>
</dbReference>
<proteinExistence type="predicted"/>
<dbReference type="OrthoDB" id="278204at2"/>
<evidence type="ECO:0000256" key="1">
    <source>
        <dbReference type="ARBA" id="ARBA00022649"/>
    </source>
</evidence>
<keyword evidence="1" id="KW-1277">Toxin-antitoxin system</keyword>
<dbReference type="EMBL" id="QKOE01000001">
    <property type="protein sequence ID" value="PZA18543.1"/>
    <property type="molecule type" value="Genomic_DNA"/>
</dbReference>
<name>A0A323V353_9RHOO</name>
<dbReference type="AlphaFoldDB" id="A0A323V353"/>
<reference evidence="3 4" key="1">
    <citation type="submission" date="2018-06" db="EMBL/GenBank/DDBJ databases">
        <title>Azoarcus communis strain SWub3 genome.</title>
        <authorList>
            <person name="Zorraquino Salvo V."/>
            <person name="Toubiana D."/>
            <person name="Blumwald E."/>
        </authorList>
    </citation>
    <scope>NUCLEOTIDE SEQUENCE [LARGE SCALE GENOMIC DNA]</scope>
    <source>
        <strain evidence="3 4">SWub3</strain>
    </source>
</reference>
<sequence length="130" mass="14691">MAPGSPSTTGGTACRHKPSIVLDGSPGTTQQPVSRFVIGILPEAEAEIREAFRWYAERSPLAAKAFRDEVVQAIDRLASDALVWPEDEDAIRRTLLHRFPYTIHYEVRDHTVTVLAVAHQRRLPGYWRDR</sequence>
<comment type="caution">
    <text evidence="3">The sequence shown here is derived from an EMBL/GenBank/DDBJ whole genome shotgun (WGS) entry which is preliminary data.</text>
</comment>
<dbReference type="Gene3D" id="3.30.2310.20">
    <property type="entry name" value="RelE-like"/>
    <property type="match status" value="1"/>
</dbReference>
<dbReference type="InterPro" id="IPR035093">
    <property type="entry name" value="RelE/ParE_toxin_dom_sf"/>
</dbReference>
<keyword evidence="4" id="KW-1185">Reference proteome</keyword>
<dbReference type="Pfam" id="PF05016">
    <property type="entry name" value="ParE_toxin"/>
    <property type="match status" value="1"/>
</dbReference>
<accession>A0A323V353</accession>